<reference evidence="5 6" key="1">
    <citation type="submission" date="2018-10" db="EMBL/GenBank/DDBJ databases">
        <title>Bacillus Keqinensis sp. nov., a moderately halophilic bacterium isolated from a saline-alkaline lake.</title>
        <authorList>
            <person name="Wang H."/>
        </authorList>
    </citation>
    <scope>NUCLEOTIDE SEQUENCE [LARGE SCALE GENOMIC DNA]</scope>
    <source>
        <strain evidence="5 6">KQ-3</strain>
    </source>
</reference>
<gene>
    <name evidence="5" type="ORF">EBO34_19395</name>
</gene>
<keyword evidence="2" id="KW-0238">DNA-binding</keyword>
<dbReference type="EMBL" id="RHIB01000004">
    <property type="protein sequence ID" value="RNA66288.1"/>
    <property type="molecule type" value="Genomic_DNA"/>
</dbReference>
<dbReference type="InterPro" id="IPR036388">
    <property type="entry name" value="WH-like_DNA-bd_sf"/>
</dbReference>
<accession>A0A3M7TLD7</accession>
<dbReference type="GO" id="GO:0003700">
    <property type="term" value="F:DNA-binding transcription factor activity"/>
    <property type="evidence" value="ECO:0007669"/>
    <property type="project" value="InterPro"/>
</dbReference>
<evidence type="ECO:0000256" key="2">
    <source>
        <dbReference type="ARBA" id="ARBA00023125"/>
    </source>
</evidence>
<dbReference type="GO" id="GO:0003677">
    <property type="term" value="F:DNA binding"/>
    <property type="evidence" value="ECO:0007669"/>
    <property type="project" value="UniProtKB-KW"/>
</dbReference>
<dbReference type="OrthoDB" id="2328394at2"/>
<keyword evidence="1" id="KW-0805">Transcription regulation</keyword>
<organism evidence="5 6">
    <name type="scientific">Alteribacter keqinensis</name>
    <dbReference type="NCBI Taxonomy" id="2483800"/>
    <lineage>
        <taxon>Bacteria</taxon>
        <taxon>Bacillati</taxon>
        <taxon>Bacillota</taxon>
        <taxon>Bacilli</taxon>
        <taxon>Bacillales</taxon>
        <taxon>Bacillaceae</taxon>
        <taxon>Alteribacter</taxon>
    </lineage>
</organism>
<evidence type="ECO:0000256" key="3">
    <source>
        <dbReference type="ARBA" id="ARBA00023163"/>
    </source>
</evidence>
<dbReference type="PANTHER" id="PTHR42756:SF1">
    <property type="entry name" value="TRANSCRIPTIONAL REPRESSOR OF EMRAB OPERON"/>
    <property type="match status" value="1"/>
</dbReference>
<dbReference type="SUPFAM" id="SSF46785">
    <property type="entry name" value="Winged helix' DNA-binding domain"/>
    <property type="match status" value="1"/>
</dbReference>
<sequence length="156" mass="17928">MSRKMDQMVGYHVNLVSHFLKNRYNKNLSEIGLTVSQAKVLYHLVNHGAQTQSDLQKLLYVKGSTMNGIVESMLKQQLIIKKDSTEDRRTKVIELTEKGRAQEQKLWNVISQLDDDLTKGMSEEEQKLLISWLKKLQGNIHEQTDGGKESDAKRTE</sequence>
<proteinExistence type="predicted"/>
<dbReference type="InterPro" id="IPR036390">
    <property type="entry name" value="WH_DNA-bd_sf"/>
</dbReference>
<keyword evidence="6" id="KW-1185">Reference proteome</keyword>
<dbReference type="Gene3D" id="1.10.10.10">
    <property type="entry name" value="Winged helix-like DNA-binding domain superfamily/Winged helix DNA-binding domain"/>
    <property type="match status" value="1"/>
</dbReference>
<dbReference type="Pfam" id="PF01047">
    <property type="entry name" value="MarR"/>
    <property type="match status" value="1"/>
</dbReference>
<dbReference type="InterPro" id="IPR000835">
    <property type="entry name" value="HTH_MarR-typ"/>
</dbReference>
<feature type="domain" description="HTH marR-type" evidence="4">
    <location>
        <begin position="1"/>
        <end position="138"/>
    </location>
</feature>
<evidence type="ECO:0000313" key="6">
    <source>
        <dbReference type="Proteomes" id="UP000278746"/>
    </source>
</evidence>
<dbReference type="Proteomes" id="UP000278746">
    <property type="component" value="Unassembled WGS sequence"/>
</dbReference>
<evidence type="ECO:0000259" key="4">
    <source>
        <dbReference type="PROSITE" id="PS50995"/>
    </source>
</evidence>
<dbReference type="SMART" id="SM00347">
    <property type="entry name" value="HTH_MARR"/>
    <property type="match status" value="1"/>
</dbReference>
<dbReference type="AlphaFoldDB" id="A0A3M7TLD7"/>
<dbReference type="PRINTS" id="PR00598">
    <property type="entry name" value="HTHMARR"/>
</dbReference>
<protein>
    <submittedName>
        <fullName evidence="5">MarR family transcriptional regulator</fullName>
    </submittedName>
</protein>
<evidence type="ECO:0000313" key="5">
    <source>
        <dbReference type="EMBL" id="RNA66288.1"/>
    </source>
</evidence>
<comment type="caution">
    <text evidence="5">The sequence shown here is derived from an EMBL/GenBank/DDBJ whole genome shotgun (WGS) entry which is preliminary data.</text>
</comment>
<keyword evidence="3" id="KW-0804">Transcription</keyword>
<dbReference type="PANTHER" id="PTHR42756">
    <property type="entry name" value="TRANSCRIPTIONAL REGULATOR, MARR"/>
    <property type="match status" value="1"/>
</dbReference>
<evidence type="ECO:0000256" key="1">
    <source>
        <dbReference type="ARBA" id="ARBA00023015"/>
    </source>
</evidence>
<dbReference type="PROSITE" id="PS50995">
    <property type="entry name" value="HTH_MARR_2"/>
    <property type="match status" value="1"/>
</dbReference>
<name>A0A3M7TLD7_9BACI</name>
<dbReference type="RefSeq" id="WP_122901738.1">
    <property type="nucleotide sequence ID" value="NZ_RHIB01000004.1"/>
</dbReference>